<proteinExistence type="predicted"/>
<dbReference type="EMBL" id="WOCE01000007">
    <property type="protein sequence ID" value="KAE9609884.1"/>
    <property type="molecule type" value="Genomic_DNA"/>
</dbReference>
<name>A0A6A4Q971_LUPAL</name>
<comment type="caution">
    <text evidence="2">The sequence shown here is derived from an EMBL/GenBank/DDBJ whole genome shotgun (WGS) entry which is preliminary data.</text>
</comment>
<reference evidence="3" key="1">
    <citation type="journal article" date="2020" name="Nat. Commun.">
        <title>Genome sequence of the cluster root forming white lupin.</title>
        <authorList>
            <person name="Hufnagel B."/>
            <person name="Marques A."/>
            <person name="Soriano A."/>
            <person name="Marques L."/>
            <person name="Divol F."/>
            <person name="Doumas P."/>
            <person name="Sallet E."/>
            <person name="Mancinotti D."/>
            <person name="Carrere S."/>
            <person name="Marande W."/>
            <person name="Arribat S."/>
            <person name="Keller J."/>
            <person name="Huneau C."/>
            <person name="Blein T."/>
            <person name="Aime D."/>
            <person name="Laguerre M."/>
            <person name="Taylor J."/>
            <person name="Schubert V."/>
            <person name="Nelson M."/>
            <person name="Geu-Flores F."/>
            <person name="Crespi M."/>
            <person name="Gallardo-Guerrero K."/>
            <person name="Delaux P.-M."/>
            <person name="Salse J."/>
            <person name="Berges H."/>
            <person name="Guyot R."/>
            <person name="Gouzy J."/>
            <person name="Peret B."/>
        </authorList>
    </citation>
    <scope>NUCLEOTIDE SEQUENCE [LARGE SCALE GENOMIC DNA]</scope>
    <source>
        <strain evidence="3">cv. Amiga</strain>
    </source>
</reference>
<gene>
    <name evidence="2" type="ORF">Lalb_Chr07g0180761</name>
</gene>
<keyword evidence="3" id="KW-1185">Reference proteome</keyword>
<accession>A0A6A4Q971</accession>
<feature type="compositionally biased region" description="Basic and acidic residues" evidence="1">
    <location>
        <begin position="114"/>
        <end position="129"/>
    </location>
</feature>
<organism evidence="2 3">
    <name type="scientific">Lupinus albus</name>
    <name type="common">White lupine</name>
    <name type="synonym">Lupinus termis</name>
    <dbReference type="NCBI Taxonomy" id="3870"/>
    <lineage>
        <taxon>Eukaryota</taxon>
        <taxon>Viridiplantae</taxon>
        <taxon>Streptophyta</taxon>
        <taxon>Embryophyta</taxon>
        <taxon>Tracheophyta</taxon>
        <taxon>Spermatophyta</taxon>
        <taxon>Magnoliopsida</taxon>
        <taxon>eudicotyledons</taxon>
        <taxon>Gunneridae</taxon>
        <taxon>Pentapetalae</taxon>
        <taxon>rosids</taxon>
        <taxon>fabids</taxon>
        <taxon>Fabales</taxon>
        <taxon>Fabaceae</taxon>
        <taxon>Papilionoideae</taxon>
        <taxon>50 kb inversion clade</taxon>
        <taxon>genistoids sensu lato</taxon>
        <taxon>core genistoids</taxon>
        <taxon>Genisteae</taxon>
        <taxon>Lupinus</taxon>
    </lineage>
</organism>
<dbReference type="PANTHER" id="PTHR35162:SF2">
    <property type="entry name" value="OS08G0516600 PROTEIN"/>
    <property type="match status" value="1"/>
</dbReference>
<feature type="region of interest" description="Disordered" evidence="1">
    <location>
        <begin position="114"/>
        <end position="143"/>
    </location>
</feature>
<dbReference type="Proteomes" id="UP000447434">
    <property type="component" value="Chromosome 7"/>
</dbReference>
<sequence>MMSHYLKVVFTSVPHFHSLSPPSITTLSILLFSTPSIIFFSLPLNNQTFLPSHKVIPISYYYNNINQREFICLLIFAEMGLQMLDEFEPITPIRTVATSRKTFSHRTELSDLDTTTKDEVKEEKEEECHTPTSPSQILKTPLVCPPPPKKQRITTRSNVIAPSQRFFQLPHDLASVFVLHRKPKIRKNSLLATSYS</sequence>
<dbReference type="OrthoDB" id="848456at2759"/>
<evidence type="ECO:0000313" key="2">
    <source>
        <dbReference type="EMBL" id="KAE9609884.1"/>
    </source>
</evidence>
<evidence type="ECO:0000256" key="1">
    <source>
        <dbReference type="SAM" id="MobiDB-lite"/>
    </source>
</evidence>
<dbReference type="PANTHER" id="PTHR35162">
    <property type="entry name" value="OS08G0516600 PROTEIN"/>
    <property type="match status" value="1"/>
</dbReference>
<protein>
    <submittedName>
        <fullName evidence="2">Uncharacterized protein</fullName>
    </submittedName>
</protein>
<dbReference type="InterPro" id="IPR053115">
    <property type="entry name" value="CDK_inhibitor"/>
</dbReference>
<dbReference type="AlphaFoldDB" id="A0A6A4Q971"/>
<evidence type="ECO:0000313" key="3">
    <source>
        <dbReference type="Proteomes" id="UP000447434"/>
    </source>
</evidence>